<reference evidence="9" key="1">
    <citation type="journal article" date="2021" name="PeerJ">
        <title>Extensive microbial diversity within the chicken gut microbiome revealed by metagenomics and culture.</title>
        <authorList>
            <person name="Gilroy R."/>
            <person name="Ravi A."/>
            <person name="Getino M."/>
            <person name="Pursley I."/>
            <person name="Horton D.L."/>
            <person name="Alikhan N.F."/>
            <person name="Baker D."/>
            <person name="Gharbi K."/>
            <person name="Hall N."/>
            <person name="Watson M."/>
            <person name="Adriaenssens E.M."/>
            <person name="Foster-Nyarko E."/>
            <person name="Jarju S."/>
            <person name="Secka A."/>
            <person name="Antonio M."/>
            <person name="Oren A."/>
            <person name="Chaudhuri R.R."/>
            <person name="La Ragione R."/>
            <person name="Hildebrand F."/>
            <person name="Pallen M.J."/>
        </authorList>
    </citation>
    <scope>NUCLEOTIDE SEQUENCE</scope>
    <source>
        <strain evidence="9">USAMLcec4-12693</strain>
    </source>
</reference>
<gene>
    <name evidence="9" type="ORF">K8V39_10555</name>
</gene>
<dbReference type="AlphaFoldDB" id="A0A9D2VYU4"/>
<dbReference type="InterPro" id="IPR000209">
    <property type="entry name" value="Peptidase_S8/S53_dom"/>
</dbReference>
<dbReference type="InterPro" id="IPR050131">
    <property type="entry name" value="Peptidase_S8_subtilisin-like"/>
</dbReference>
<dbReference type="PANTHER" id="PTHR43806">
    <property type="entry name" value="PEPTIDASE S8"/>
    <property type="match status" value="1"/>
</dbReference>
<name>A0A9D2VYU4_9FIRM</name>
<organism evidence="9 10">
    <name type="scientific">Merdimonas faecis</name>
    <dbReference type="NCBI Taxonomy" id="1653435"/>
    <lineage>
        <taxon>Bacteria</taxon>
        <taxon>Bacillati</taxon>
        <taxon>Bacillota</taxon>
        <taxon>Clostridia</taxon>
        <taxon>Lachnospirales</taxon>
        <taxon>Lachnospiraceae</taxon>
        <taxon>Merdimonas</taxon>
    </lineage>
</organism>
<evidence type="ECO:0000256" key="1">
    <source>
        <dbReference type="ARBA" id="ARBA00011073"/>
    </source>
</evidence>
<evidence type="ECO:0000259" key="8">
    <source>
        <dbReference type="Pfam" id="PF00082"/>
    </source>
</evidence>
<dbReference type="Gene3D" id="3.40.50.200">
    <property type="entry name" value="Peptidase S8/S53 domain"/>
    <property type="match status" value="1"/>
</dbReference>
<dbReference type="PANTHER" id="PTHR43806:SF65">
    <property type="entry name" value="SERINE PROTEASE APRX"/>
    <property type="match status" value="1"/>
</dbReference>
<evidence type="ECO:0000313" key="10">
    <source>
        <dbReference type="Proteomes" id="UP000813420"/>
    </source>
</evidence>
<evidence type="ECO:0000256" key="3">
    <source>
        <dbReference type="ARBA" id="ARBA00022801"/>
    </source>
</evidence>
<keyword evidence="2 6" id="KW-0645">Protease</keyword>
<dbReference type="PROSITE" id="PS00136">
    <property type="entry name" value="SUBTILASE_ASP"/>
    <property type="match status" value="1"/>
</dbReference>
<keyword evidence="3 6" id="KW-0378">Hydrolase</keyword>
<reference evidence="9" key="2">
    <citation type="submission" date="2021-09" db="EMBL/GenBank/DDBJ databases">
        <authorList>
            <person name="Gilroy R."/>
        </authorList>
    </citation>
    <scope>NUCLEOTIDE SEQUENCE</scope>
    <source>
        <strain evidence="9">USAMLcec4-12693</strain>
    </source>
</reference>
<comment type="similarity">
    <text evidence="1 6 7">Belongs to the peptidase S8 family.</text>
</comment>
<protein>
    <submittedName>
        <fullName evidence="9">S8 family peptidase</fullName>
    </submittedName>
</protein>
<dbReference type="CDD" id="cd07487">
    <property type="entry name" value="Peptidases_S8_1"/>
    <property type="match status" value="1"/>
</dbReference>
<feature type="active site" description="Charge relay system" evidence="5 6">
    <location>
        <position position="240"/>
    </location>
</feature>
<feature type="active site" description="Charge relay system" evidence="5 6">
    <location>
        <position position="31"/>
    </location>
</feature>
<dbReference type="PROSITE" id="PS00137">
    <property type="entry name" value="SUBTILASE_HIS"/>
    <property type="match status" value="1"/>
</dbReference>
<evidence type="ECO:0000256" key="4">
    <source>
        <dbReference type="ARBA" id="ARBA00022825"/>
    </source>
</evidence>
<evidence type="ECO:0000256" key="5">
    <source>
        <dbReference type="PIRSR" id="PIRSR615500-1"/>
    </source>
</evidence>
<dbReference type="InterPro" id="IPR023827">
    <property type="entry name" value="Peptidase_S8_Asp-AS"/>
</dbReference>
<evidence type="ECO:0000256" key="2">
    <source>
        <dbReference type="ARBA" id="ARBA00022670"/>
    </source>
</evidence>
<accession>A0A9D2VYU4</accession>
<dbReference type="SUPFAM" id="SSF52743">
    <property type="entry name" value="Subtilisin-like"/>
    <property type="match status" value="1"/>
</dbReference>
<sequence>MDRVKKIINYWCKDTEGKTCLGRGITAAVLDTGISPHPDLKGRIRGFQDLVHHRRDIYDDSGHGTHVAGILLGDGRMSGGILSGVAPEAAVVALKVLDEKGDGSVENILAGLRWVRENRRRYGIRIVNLSVGAKADLDAGKEQEFLRSVEQLWDEGLVVIVSAGNQGPARGTVAVPGTSRKVITVGALKTNERIQDISGRGPTKDCVVKPDLLAPGYQILSCRSQFGRRTGYYTVKSGTSMAAPVAAGAAALYLSKYPGATNAEVKLRMMETCRRIKERDGSRAGRALDVAHFLNG</sequence>
<dbReference type="RefSeq" id="WP_277272434.1">
    <property type="nucleotide sequence ID" value="NZ_DYXE01000086.1"/>
</dbReference>
<dbReference type="PROSITE" id="PS00138">
    <property type="entry name" value="SUBTILASE_SER"/>
    <property type="match status" value="1"/>
</dbReference>
<dbReference type="GO" id="GO:0006508">
    <property type="term" value="P:proteolysis"/>
    <property type="evidence" value="ECO:0007669"/>
    <property type="project" value="UniProtKB-KW"/>
</dbReference>
<dbReference type="InterPro" id="IPR036852">
    <property type="entry name" value="Peptidase_S8/S53_dom_sf"/>
</dbReference>
<comment type="caution">
    <text evidence="9">The sequence shown here is derived from an EMBL/GenBank/DDBJ whole genome shotgun (WGS) entry which is preliminary data.</text>
</comment>
<evidence type="ECO:0000256" key="7">
    <source>
        <dbReference type="RuleBase" id="RU003355"/>
    </source>
</evidence>
<dbReference type="PRINTS" id="PR00723">
    <property type="entry name" value="SUBTILISIN"/>
</dbReference>
<dbReference type="Proteomes" id="UP000813420">
    <property type="component" value="Unassembled WGS sequence"/>
</dbReference>
<proteinExistence type="inferred from homology"/>
<dbReference type="EMBL" id="DYXE01000086">
    <property type="protein sequence ID" value="HJH50692.1"/>
    <property type="molecule type" value="Genomic_DNA"/>
</dbReference>
<evidence type="ECO:0000313" key="9">
    <source>
        <dbReference type="EMBL" id="HJH50692.1"/>
    </source>
</evidence>
<dbReference type="InterPro" id="IPR015500">
    <property type="entry name" value="Peptidase_S8_subtilisin-rel"/>
</dbReference>
<dbReference type="GO" id="GO:0004252">
    <property type="term" value="F:serine-type endopeptidase activity"/>
    <property type="evidence" value="ECO:0007669"/>
    <property type="project" value="UniProtKB-UniRule"/>
</dbReference>
<dbReference type="Pfam" id="PF00082">
    <property type="entry name" value="Peptidase_S8"/>
    <property type="match status" value="1"/>
</dbReference>
<dbReference type="InterPro" id="IPR023828">
    <property type="entry name" value="Peptidase_S8_Ser-AS"/>
</dbReference>
<evidence type="ECO:0000256" key="6">
    <source>
        <dbReference type="PROSITE-ProRule" id="PRU01240"/>
    </source>
</evidence>
<dbReference type="InterPro" id="IPR022398">
    <property type="entry name" value="Peptidase_S8_His-AS"/>
</dbReference>
<feature type="domain" description="Peptidase S8/S53" evidence="8">
    <location>
        <begin position="22"/>
        <end position="273"/>
    </location>
</feature>
<keyword evidence="4 6" id="KW-0720">Serine protease</keyword>
<feature type="active site" description="Charge relay system" evidence="5 6">
    <location>
        <position position="63"/>
    </location>
</feature>
<dbReference type="PROSITE" id="PS51892">
    <property type="entry name" value="SUBTILASE"/>
    <property type="match status" value="1"/>
</dbReference>